<proteinExistence type="predicted"/>
<keyword evidence="2" id="KW-1185">Reference proteome</keyword>
<dbReference type="Gene3D" id="1.20.120.330">
    <property type="entry name" value="Nucleotidyltransferases domain 2"/>
    <property type="match status" value="1"/>
</dbReference>
<reference evidence="1 2" key="1">
    <citation type="submission" date="2023-07" db="EMBL/GenBank/DDBJ databases">
        <title>Sorghum-associated microbial communities from plants grown in Nebraska, USA.</title>
        <authorList>
            <person name="Schachtman D."/>
        </authorList>
    </citation>
    <scope>NUCLEOTIDE SEQUENCE [LARGE SCALE GENOMIC DNA]</scope>
    <source>
        <strain evidence="1 2">DS1027</strain>
    </source>
</reference>
<dbReference type="RefSeq" id="WP_169048750.1">
    <property type="nucleotide sequence ID" value="NZ_JAVDRD010000003.1"/>
</dbReference>
<protein>
    <recommendedName>
        <fullName evidence="3">Nucleotidyltransferase</fullName>
    </recommendedName>
</protein>
<name>A0ABU1MJH6_9SPHN</name>
<dbReference type="SUPFAM" id="SSF81593">
    <property type="entry name" value="Nucleotidyltransferase substrate binding subunit/domain"/>
    <property type="match status" value="1"/>
</dbReference>
<comment type="caution">
    <text evidence="1">The sequence shown here is derived from an EMBL/GenBank/DDBJ whole genome shotgun (WGS) entry which is preliminary data.</text>
</comment>
<accession>A0ABU1MJH6</accession>
<organism evidence="1 2">
    <name type="scientific">Novosphingobium capsulatum</name>
    <dbReference type="NCBI Taxonomy" id="13688"/>
    <lineage>
        <taxon>Bacteria</taxon>
        <taxon>Pseudomonadati</taxon>
        <taxon>Pseudomonadota</taxon>
        <taxon>Alphaproteobacteria</taxon>
        <taxon>Sphingomonadales</taxon>
        <taxon>Sphingomonadaceae</taxon>
        <taxon>Novosphingobium</taxon>
    </lineage>
</organism>
<gene>
    <name evidence="1" type="ORF">J2792_001355</name>
</gene>
<evidence type="ECO:0008006" key="3">
    <source>
        <dbReference type="Google" id="ProtNLM"/>
    </source>
</evidence>
<sequence length="90" mass="9869">MPADLSALDFTPLANAVTGLREGLVRFATDESDTQIRDGLIQRFEFTYDLSHKMLRRVIEAGAANPEEVGRMTFPTLIRTAAEQGLTGAD</sequence>
<dbReference type="Pfam" id="PF08780">
    <property type="entry name" value="NTase_sub_bind"/>
    <property type="match status" value="1"/>
</dbReference>
<dbReference type="EMBL" id="JAVDRD010000003">
    <property type="protein sequence ID" value="MDR6510489.1"/>
    <property type="molecule type" value="Genomic_DNA"/>
</dbReference>
<evidence type="ECO:0000313" key="1">
    <source>
        <dbReference type="EMBL" id="MDR6510489.1"/>
    </source>
</evidence>
<dbReference type="Proteomes" id="UP001184150">
    <property type="component" value="Unassembled WGS sequence"/>
</dbReference>
<dbReference type="InterPro" id="IPR010235">
    <property type="entry name" value="HepT"/>
</dbReference>
<evidence type="ECO:0000313" key="2">
    <source>
        <dbReference type="Proteomes" id="UP001184150"/>
    </source>
</evidence>